<keyword evidence="6" id="KW-1185">Reference proteome</keyword>
<dbReference type="InterPro" id="IPR013083">
    <property type="entry name" value="Znf_RING/FYVE/PHD"/>
</dbReference>
<proteinExistence type="predicted"/>
<protein>
    <recommendedName>
        <fullName evidence="4">SP-RING-type domain-containing protein</fullName>
    </recommendedName>
</protein>
<evidence type="ECO:0000259" key="4">
    <source>
        <dbReference type="Pfam" id="PF11789"/>
    </source>
</evidence>
<dbReference type="OrthoDB" id="26899at2759"/>
<keyword evidence="3" id="KW-0862">Zinc</keyword>
<dbReference type="Proteomes" id="UP000002872">
    <property type="component" value="Unassembled WGS sequence"/>
</dbReference>
<dbReference type="Gene3D" id="3.30.40.10">
    <property type="entry name" value="Zinc/RING finger domain, C3HC4 (zinc finger)"/>
    <property type="match status" value="1"/>
</dbReference>
<evidence type="ECO:0000256" key="1">
    <source>
        <dbReference type="ARBA" id="ARBA00022723"/>
    </source>
</evidence>
<evidence type="ECO:0000313" key="6">
    <source>
        <dbReference type="Proteomes" id="UP000002872"/>
    </source>
</evidence>
<dbReference type="SUPFAM" id="SSF57850">
    <property type="entry name" value="RING/U-box"/>
    <property type="match status" value="1"/>
</dbReference>
<reference evidence="5" key="1">
    <citation type="submission" date="2011-01" db="EMBL/GenBank/DDBJ databases">
        <title>The Genome Sequence of Nematocida parisii strain ERTm3.</title>
        <authorList>
            <consortium name="The Broad Institute Genome Sequencing Platform"/>
            <consortium name="The Broad Institute Genome Sequencing Center for Infectious Disease"/>
            <person name="Cuomo C."/>
            <person name="Troemel E."/>
            <person name="Young S.K."/>
            <person name="Zeng Q."/>
            <person name="Gargeya S."/>
            <person name="Fitzgerald M."/>
            <person name="Haas B."/>
            <person name="Abouelleil A."/>
            <person name="Alvarado L."/>
            <person name="Arachchi H.M."/>
            <person name="Berlin A."/>
            <person name="Chapman S.B."/>
            <person name="Gearin G."/>
            <person name="Goldberg J."/>
            <person name="Griggs A."/>
            <person name="Gujja S."/>
            <person name="Hansen M."/>
            <person name="Heiman D."/>
            <person name="Howarth C."/>
            <person name="Larimer J."/>
            <person name="Lui A."/>
            <person name="MacDonald P.J.P."/>
            <person name="McCowen C."/>
            <person name="Montmayeur A."/>
            <person name="Murphy C."/>
            <person name="Neiman D."/>
            <person name="Pearson M."/>
            <person name="Priest M."/>
            <person name="Roberts A."/>
            <person name="Saif S."/>
            <person name="Shea T."/>
            <person name="Sisk P."/>
            <person name="Stolte C."/>
            <person name="Sykes S."/>
            <person name="Wortman J."/>
            <person name="Nusbaum C."/>
            <person name="Birren B."/>
        </authorList>
    </citation>
    <scope>NUCLEOTIDE SEQUENCE</scope>
    <source>
        <strain evidence="5">ERTm3</strain>
    </source>
</reference>
<keyword evidence="2" id="KW-0863">Zinc-finger</keyword>
<dbReference type="InterPro" id="IPR004181">
    <property type="entry name" value="Znf_MIZ"/>
</dbReference>
<evidence type="ECO:0000313" key="5">
    <source>
        <dbReference type="EMBL" id="EIJ89511.1"/>
    </source>
</evidence>
<name>I3EJW4_NEMP3</name>
<dbReference type="Pfam" id="PF11789">
    <property type="entry name" value="zf-Nse"/>
    <property type="match status" value="1"/>
</dbReference>
<gene>
    <name evidence="5" type="ORF">NEQG_00281</name>
</gene>
<evidence type="ECO:0000256" key="3">
    <source>
        <dbReference type="ARBA" id="ARBA00022833"/>
    </source>
</evidence>
<dbReference type="GO" id="GO:0008270">
    <property type="term" value="F:zinc ion binding"/>
    <property type="evidence" value="ECO:0007669"/>
    <property type="project" value="UniProtKB-KW"/>
</dbReference>
<dbReference type="EMBL" id="GL870876">
    <property type="protein sequence ID" value="EIJ89511.1"/>
    <property type="molecule type" value="Genomic_DNA"/>
</dbReference>
<dbReference type="InParanoid" id="I3EJW4"/>
<accession>I3EJW4</accession>
<feature type="domain" description="SP-RING-type" evidence="4">
    <location>
        <begin position="95"/>
        <end position="151"/>
    </location>
</feature>
<dbReference type="HOGENOM" id="CLU_1627540_0_0_1"/>
<dbReference type="AlphaFoldDB" id="I3EJW4"/>
<sequence length="165" mass="19302">MHTSQEQTIEINTNPLSKLTKGVAYLINRLRECPEQIVTDKTLKELVSLSILLNENKEPIAKEEYHRIEIHPEHSKRVKDSEDYQLIRSNKNAVIQMEETTGQDICMITQKEIEERIEAPCGHVFDKKGLLFFYSTVPSKYKFKCPYVGCKSDWHKMKYNPKKSK</sequence>
<organism evidence="5 6">
    <name type="scientific">Nematocida parisii (strain ERTm3)</name>
    <name type="common">Nematode killer fungus</name>
    <dbReference type="NCBI Taxonomy" id="935791"/>
    <lineage>
        <taxon>Eukaryota</taxon>
        <taxon>Fungi</taxon>
        <taxon>Fungi incertae sedis</taxon>
        <taxon>Microsporidia</taxon>
        <taxon>Nematocida</taxon>
    </lineage>
</organism>
<evidence type="ECO:0000256" key="2">
    <source>
        <dbReference type="ARBA" id="ARBA00022771"/>
    </source>
</evidence>
<dbReference type="OMA" id="GCKSDWH"/>
<keyword evidence="1" id="KW-0479">Metal-binding</keyword>
<dbReference type="VEuPathDB" id="MicrosporidiaDB:NEQG_00281"/>